<evidence type="ECO:0000313" key="2">
    <source>
        <dbReference type="Proteomes" id="UP001221142"/>
    </source>
</evidence>
<name>A0AAD7FQC9_9AGAR</name>
<comment type="caution">
    <text evidence="1">The sequence shown here is derived from an EMBL/GenBank/DDBJ whole genome shotgun (WGS) entry which is preliminary data.</text>
</comment>
<protein>
    <submittedName>
        <fullName evidence="1">Uncharacterized protein</fullName>
    </submittedName>
</protein>
<dbReference type="EMBL" id="JARKIF010000008">
    <property type="protein sequence ID" value="KAJ7632152.1"/>
    <property type="molecule type" value="Genomic_DNA"/>
</dbReference>
<organism evidence="1 2">
    <name type="scientific">Roridomyces roridus</name>
    <dbReference type="NCBI Taxonomy" id="1738132"/>
    <lineage>
        <taxon>Eukaryota</taxon>
        <taxon>Fungi</taxon>
        <taxon>Dikarya</taxon>
        <taxon>Basidiomycota</taxon>
        <taxon>Agaricomycotina</taxon>
        <taxon>Agaricomycetes</taxon>
        <taxon>Agaricomycetidae</taxon>
        <taxon>Agaricales</taxon>
        <taxon>Marasmiineae</taxon>
        <taxon>Mycenaceae</taxon>
        <taxon>Roridomyces</taxon>
    </lineage>
</organism>
<gene>
    <name evidence="1" type="ORF">FB45DRAFT_1026342</name>
</gene>
<accession>A0AAD7FQC9</accession>
<evidence type="ECO:0000313" key="1">
    <source>
        <dbReference type="EMBL" id="KAJ7632152.1"/>
    </source>
</evidence>
<dbReference type="AlphaFoldDB" id="A0AAD7FQC9"/>
<keyword evidence="2" id="KW-1185">Reference proteome</keyword>
<reference evidence="1" key="1">
    <citation type="submission" date="2023-03" db="EMBL/GenBank/DDBJ databases">
        <title>Massive genome expansion in bonnet fungi (Mycena s.s.) driven by repeated elements and novel gene families across ecological guilds.</title>
        <authorList>
            <consortium name="Lawrence Berkeley National Laboratory"/>
            <person name="Harder C.B."/>
            <person name="Miyauchi S."/>
            <person name="Viragh M."/>
            <person name="Kuo A."/>
            <person name="Thoen E."/>
            <person name="Andreopoulos B."/>
            <person name="Lu D."/>
            <person name="Skrede I."/>
            <person name="Drula E."/>
            <person name="Henrissat B."/>
            <person name="Morin E."/>
            <person name="Kohler A."/>
            <person name="Barry K."/>
            <person name="LaButti K."/>
            <person name="Morin E."/>
            <person name="Salamov A."/>
            <person name="Lipzen A."/>
            <person name="Mereny Z."/>
            <person name="Hegedus B."/>
            <person name="Baldrian P."/>
            <person name="Stursova M."/>
            <person name="Weitz H."/>
            <person name="Taylor A."/>
            <person name="Grigoriev I.V."/>
            <person name="Nagy L.G."/>
            <person name="Martin F."/>
            <person name="Kauserud H."/>
        </authorList>
    </citation>
    <scope>NUCLEOTIDE SEQUENCE</scope>
    <source>
        <strain evidence="1">9284</strain>
    </source>
</reference>
<sequence>MAPFAAQGVPEIALKKVDVDESAKKRSQLASWQQCHKQLCRKTTNQILKPMPPLDPPVVRECSEAETLTSQGVAVTDFRSFPYSQLYYAVSNPPVLERESGEKGFTRPNLFTHSKKEILCEFMFMVMGGPIYRAVVPTPADFLAANERACDLGPPYQVSAELCTRTVEGLQSSFVKQLLKDPLMRRCAKPGCLSQSDAPRRVVIGSSFAQRTPRTSLQVMWAPCCYNDRCLETLKDTMDLVLMKS</sequence>
<proteinExistence type="predicted"/>
<dbReference type="Proteomes" id="UP001221142">
    <property type="component" value="Unassembled WGS sequence"/>
</dbReference>